<feature type="binding site" evidence="10">
    <location>
        <begin position="36"/>
        <end position="43"/>
    </location>
    <ligand>
        <name>ATP</name>
        <dbReference type="ChEBI" id="CHEBI:30616"/>
    </ligand>
</feature>
<evidence type="ECO:0000256" key="8">
    <source>
        <dbReference type="ARBA" id="ARBA00034808"/>
    </source>
</evidence>
<evidence type="ECO:0000313" key="14">
    <source>
        <dbReference type="EMBL" id="MFD2758423.1"/>
    </source>
</evidence>
<sequence length="581" mass="62733">MAGPSTDHAGGNLLADLNSSQREAALAVVGPVCILAGPGTGKTHTITRRIAYGVRTGVYAPERVLALTFTNRAAGQLRGRLGALGASAVQARTFHSAALRQLSFFWPTVIGGKLPGLVQGKSAILSEAADRTGVRLRPPQLRALAEEVEWRKVSERTLEEYATDLASGRRQHATGLADAQVHDLVVAYERAKESRGQLDFEDILLATAGMLESEPWITAQVRQQYRFFVVDEYQDISPLQHKLLRLWLGNRRELCVVGDPAQTIYSFAGARASYLTDFASEFGDARIIRVDGSYRSSPPIIAAVNELARHIPHAISLDPLRPSAGRSPQPVVTAYPDDAAEARGVAERIRAELEAGRAPAEIAVLVRTNAQVPALERALGEANVPYRTNGGPTFFNRPEVRAVVAGIHAAVVAGQDAGPLFQTVSNVLRSRGWQQDRPANPGPERDAWAAMDAIMRLADAAPAGTSLAEFNAQLRERAAHQFEPTIDAVTLSTMHAAKGLEWSSVYVSGLREGLVPTASTVGDDEAVGEERRLVYVAITRARDRLQLSYGSAEGRPTRFLAELGNRIQPETPPEGGREPGR</sequence>
<evidence type="ECO:0000259" key="13">
    <source>
        <dbReference type="PROSITE" id="PS51217"/>
    </source>
</evidence>
<dbReference type="Gene3D" id="1.10.10.160">
    <property type="match status" value="1"/>
</dbReference>
<dbReference type="Pfam" id="PF00580">
    <property type="entry name" value="UvrD-helicase"/>
    <property type="match status" value="1"/>
</dbReference>
<dbReference type="InterPro" id="IPR014017">
    <property type="entry name" value="DNA_helicase_UvrD-like_C"/>
</dbReference>
<evidence type="ECO:0000259" key="12">
    <source>
        <dbReference type="PROSITE" id="PS51198"/>
    </source>
</evidence>
<dbReference type="InterPro" id="IPR014016">
    <property type="entry name" value="UvrD-like_ATP-bd"/>
</dbReference>
<evidence type="ECO:0000256" key="2">
    <source>
        <dbReference type="ARBA" id="ARBA00022741"/>
    </source>
</evidence>
<dbReference type="CDD" id="cd18807">
    <property type="entry name" value="SF1_C_UvrD"/>
    <property type="match status" value="1"/>
</dbReference>
<evidence type="ECO:0000256" key="11">
    <source>
        <dbReference type="SAM" id="MobiDB-lite"/>
    </source>
</evidence>
<keyword evidence="4 10" id="KW-0347">Helicase</keyword>
<protein>
    <recommendedName>
        <fullName evidence="8">DNA 3'-5' helicase</fullName>
        <ecNumber evidence="8">5.6.2.4</ecNumber>
    </recommendedName>
</protein>
<dbReference type="Gene3D" id="1.10.486.10">
    <property type="entry name" value="PCRA, domain 4"/>
    <property type="match status" value="1"/>
</dbReference>
<dbReference type="InterPro" id="IPR027417">
    <property type="entry name" value="P-loop_NTPase"/>
</dbReference>
<keyword evidence="3 10" id="KW-0378">Hydrolase</keyword>
<keyword evidence="6" id="KW-0413">Isomerase</keyword>
<comment type="catalytic activity">
    <reaction evidence="7">
        <text>Couples ATP hydrolysis with the unwinding of duplex DNA by translocating in the 3'-5' direction.</text>
        <dbReference type="EC" id="5.6.2.4"/>
    </reaction>
</comment>
<dbReference type="PROSITE" id="PS51217">
    <property type="entry name" value="UVRD_HELICASE_CTER"/>
    <property type="match status" value="1"/>
</dbReference>
<evidence type="ECO:0000256" key="3">
    <source>
        <dbReference type="ARBA" id="ARBA00022801"/>
    </source>
</evidence>
<organism evidence="14 15">
    <name type="scientific">Gulosibacter faecalis</name>
    <dbReference type="NCBI Taxonomy" id="272240"/>
    <lineage>
        <taxon>Bacteria</taxon>
        <taxon>Bacillati</taxon>
        <taxon>Actinomycetota</taxon>
        <taxon>Actinomycetes</taxon>
        <taxon>Micrococcales</taxon>
        <taxon>Microbacteriaceae</taxon>
        <taxon>Gulosibacter</taxon>
    </lineage>
</organism>
<feature type="region of interest" description="Disordered" evidence="11">
    <location>
        <begin position="561"/>
        <end position="581"/>
    </location>
</feature>
<evidence type="ECO:0000256" key="6">
    <source>
        <dbReference type="ARBA" id="ARBA00023235"/>
    </source>
</evidence>
<feature type="domain" description="UvrD-like helicase ATP-binding" evidence="12">
    <location>
        <begin position="15"/>
        <end position="297"/>
    </location>
</feature>
<accession>A0ABW5UXI7</accession>
<dbReference type="PANTHER" id="PTHR11070:SF69">
    <property type="entry name" value="ATP-DEPENDENT DNA HELICASE UVRD2"/>
    <property type="match status" value="1"/>
</dbReference>
<evidence type="ECO:0000256" key="9">
    <source>
        <dbReference type="ARBA" id="ARBA00048988"/>
    </source>
</evidence>
<dbReference type="InterPro" id="IPR000212">
    <property type="entry name" value="DNA_helicase_UvrD/REP"/>
</dbReference>
<reference evidence="15" key="1">
    <citation type="journal article" date="2019" name="Int. J. Syst. Evol. Microbiol.">
        <title>The Global Catalogue of Microorganisms (GCM) 10K type strain sequencing project: providing services to taxonomists for standard genome sequencing and annotation.</title>
        <authorList>
            <consortium name="The Broad Institute Genomics Platform"/>
            <consortium name="The Broad Institute Genome Sequencing Center for Infectious Disease"/>
            <person name="Wu L."/>
            <person name="Ma J."/>
        </authorList>
    </citation>
    <scope>NUCLEOTIDE SEQUENCE [LARGE SCALE GENOMIC DNA]</scope>
    <source>
        <strain evidence="15">TISTR 1514</strain>
    </source>
</reference>
<dbReference type="GO" id="GO:0016787">
    <property type="term" value="F:hydrolase activity"/>
    <property type="evidence" value="ECO:0007669"/>
    <property type="project" value="UniProtKB-KW"/>
</dbReference>
<dbReference type="PANTHER" id="PTHR11070">
    <property type="entry name" value="UVRD / RECB / PCRA DNA HELICASE FAMILY MEMBER"/>
    <property type="match status" value="1"/>
</dbReference>
<dbReference type="EMBL" id="JBHUNE010000006">
    <property type="protein sequence ID" value="MFD2758423.1"/>
    <property type="molecule type" value="Genomic_DNA"/>
</dbReference>
<name>A0ABW5UXI7_9MICO</name>
<dbReference type="Pfam" id="PF13361">
    <property type="entry name" value="UvrD_C"/>
    <property type="match status" value="2"/>
</dbReference>
<dbReference type="PROSITE" id="PS51198">
    <property type="entry name" value="UVRD_HELICASE_ATP_BIND"/>
    <property type="match status" value="1"/>
</dbReference>
<evidence type="ECO:0000256" key="4">
    <source>
        <dbReference type="ARBA" id="ARBA00022806"/>
    </source>
</evidence>
<keyword evidence="5 10" id="KW-0067">ATP-binding</keyword>
<evidence type="ECO:0000256" key="1">
    <source>
        <dbReference type="ARBA" id="ARBA00009922"/>
    </source>
</evidence>
<dbReference type="GO" id="GO:0004386">
    <property type="term" value="F:helicase activity"/>
    <property type="evidence" value="ECO:0007669"/>
    <property type="project" value="UniProtKB-KW"/>
</dbReference>
<dbReference type="CDD" id="cd17932">
    <property type="entry name" value="DEXQc_UvrD"/>
    <property type="match status" value="1"/>
</dbReference>
<evidence type="ECO:0000256" key="7">
    <source>
        <dbReference type="ARBA" id="ARBA00034617"/>
    </source>
</evidence>
<dbReference type="Gene3D" id="3.40.50.300">
    <property type="entry name" value="P-loop containing nucleotide triphosphate hydrolases"/>
    <property type="match status" value="3"/>
</dbReference>
<feature type="domain" description="UvrD-like helicase C-terminal" evidence="13">
    <location>
        <begin position="298"/>
        <end position="543"/>
    </location>
</feature>
<evidence type="ECO:0000256" key="5">
    <source>
        <dbReference type="ARBA" id="ARBA00022840"/>
    </source>
</evidence>
<dbReference type="EC" id="5.6.2.4" evidence="8"/>
<dbReference type="InterPro" id="IPR013986">
    <property type="entry name" value="DExx_box_DNA_helicase_dom_sf"/>
</dbReference>
<evidence type="ECO:0000256" key="10">
    <source>
        <dbReference type="PROSITE-ProRule" id="PRU00560"/>
    </source>
</evidence>
<evidence type="ECO:0000313" key="15">
    <source>
        <dbReference type="Proteomes" id="UP001597492"/>
    </source>
</evidence>
<keyword evidence="2 10" id="KW-0547">Nucleotide-binding</keyword>
<gene>
    <name evidence="14" type="ORF">ACFSW7_08525</name>
</gene>
<comment type="similarity">
    <text evidence="1">Belongs to the helicase family. UvrD subfamily.</text>
</comment>
<keyword evidence="15" id="KW-1185">Reference proteome</keyword>
<comment type="caution">
    <text evidence="14">The sequence shown here is derived from an EMBL/GenBank/DDBJ whole genome shotgun (WGS) entry which is preliminary data.</text>
</comment>
<dbReference type="RefSeq" id="WP_019619365.1">
    <property type="nucleotide sequence ID" value="NZ_JBHUNE010000006.1"/>
</dbReference>
<dbReference type="Proteomes" id="UP001597492">
    <property type="component" value="Unassembled WGS sequence"/>
</dbReference>
<proteinExistence type="inferred from homology"/>
<dbReference type="SUPFAM" id="SSF52540">
    <property type="entry name" value="P-loop containing nucleoside triphosphate hydrolases"/>
    <property type="match status" value="1"/>
</dbReference>
<comment type="catalytic activity">
    <reaction evidence="9">
        <text>ATP + H2O = ADP + phosphate + H(+)</text>
        <dbReference type="Rhea" id="RHEA:13065"/>
        <dbReference type="ChEBI" id="CHEBI:15377"/>
        <dbReference type="ChEBI" id="CHEBI:15378"/>
        <dbReference type="ChEBI" id="CHEBI:30616"/>
        <dbReference type="ChEBI" id="CHEBI:43474"/>
        <dbReference type="ChEBI" id="CHEBI:456216"/>
        <dbReference type="EC" id="5.6.2.4"/>
    </reaction>
</comment>